<dbReference type="RefSeq" id="WP_162388282.1">
    <property type="nucleotide sequence ID" value="NZ_CP045997.1"/>
</dbReference>
<accession>A0A6P1W1K8</accession>
<dbReference type="Proteomes" id="UP000464577">
    <property type="component" value="Chromosome"/>
</dbReference>
<dbReference type="AlphaFoldDB" id="A0A6P1W1K8"/>
<reference evidence="1 2" key="1">
    <citation type="submission" date="2019-11" db="EMBL/GenBank/DDBJ databases">
        <title>Spirosoma endbachense sp. nov., isolated from a natural salt meadow.</title>
        <authorList>
            <person name="Rojas J."/>
            <person name="Ambika Manirajan B."/>
            <person name="Ratering S."/>
            <person name="Suarez C."/>
            <person name="Geissler-Plaum R."/>
            <person name="Schnell S."/>
        </authorList>
    </citation>
    <scope>NUCLEOTIDE SEQUENCE [LARGE SCALE GENOMIC DNA]</scope>
    <source>
        <strain evidence="1 2">I-24</strain>
    </source>
</reference>
<gene>
    <name evidence="1" type="ORF">GJR95_23945</name>
</gene>
<proteinExistence type="predicted"/>
<dbReference type="EMBL" id="CP045997">
    <property type="protein sequence ID" value="QHV97869.1"/>
    <property type="molecule type" value="Genomic_DNA"/>
</dbReference>
<dbReference type="KEGG" id="senf:GJR95_23945"/>
<sequence>MNLIQLIPGPMRAVVCLPPRKNSFQQVSIAFEGVMFHHVTLLLRLLDHSFIKLLMGPDSASHPGPEGFTKLDIVTLSHLLPSEPTNVVMSRLEHALLLEYLLAQITWMGEHEQSILADIPLSQITGKLRAIRHVLSSNTTDIRFHLWKRY</sequence>
<organism evidence="1 2">
    <name type="scientific">Spirosoma endbachense</name>
    <dbReference type="NCBI Taxonomy" id="2666025"/>
    <lineage>
        <taxon>Bacteria</taxon>
        <taxon>Pseudomonadati</taxon>
        <taxon>Bacteroidota</taxon>
        <taxon>Cytophagia</taxon>
        <taxon>Cytophagales</taxon>
        <taxon>Cytophagaceae</taxon>
        <taxon>Spirosoma</taxon>
    </lineage>
</organism>
<protein>
    <submittedName>
        <fullName evidence="1">Uncharacterized protein</fullName>
    </submittedName>
</protein>
<evidence type="ECO:0000313" key="1">
    <source>
        <dbReference type="EMBL" id="QHV97869.1"/>
    </source>
</evidence>
<evidence type="ECO:0000313" key="2">
    <source>
        <dbReference type="Proteomes" id="UP000464577"/>
    </source>
</evidence>
<keyword evidence="2" id="KW-1185">Reference proteome</keyword>
<name>A0A6P1W1K8_9BACT</name>